<dbReference type="CDD" id="cd01741">
    <property type="entry name" value="GATase1_1"/>
    <property type="match status" value="1"/>
</dbReference>
<dbReference type="Pfam" id="PF00117">
    <property type="entry name" value="GATase"/>
    <property type="match status" value="1"/>
</dbReference>
<dbReference type="SUPFAM" id="SSF52317">
    <property type="entry name" value="Class I glutamine amidotransferase-like"/>
    <property type="match status" value="1"/>
</dbReference>
<dbReference type="GO" id="GO:0016740">
    <property type="term" value="F:transferase activity"/>
    <property type="evidence" value="ECO:0007669"/>
    <property type="project" value="UniProtKB-KW"/>
</dbReference>
<dbReference type="Gene3D" id="3.40.50.880">
    <property type="match status" value="1"/>
</dbReference>
<keyword evidence="2" id="KW-0808">Transferase</keyword>
<dbReference type="OrthoDB" id="9807137at2"/>
<dbReference type="InterPro" id="IPR044992">
    <property type="entry name" value="ChyE-like"/>
</dbReference>
<evidence type="ECO:0000259" key="1">
    <source>
        <dbReference type="Pfam" id="PF00117"/>
    </source>
</evidence>
<reference evidence="2 3" key="2">
    <citation type="submission" date="2006-07" db="EMBL/GenBank/DDBJ databases">
        <title>Sequencing of the draft genome and assembly of Chlorobium ferroxidans DSM 13031.</title>
        <authorList>
            <consortium name="US DOE Joint Genome Institute (JGI-PGF)"/>
            <person name="Copeland A."/>
            <person name="Lucas S."/>
            <person name="Lapidus A."/>
            <person name="Barry K."/>
            <person name="Glavina del Rio T."/>
            <person name="Dalin E."/>
            <person name="Tice H."/>
            <person name="Bruce D."/>
            <person name="Pitluck S."/>
            <person name="Richardson P."/>
        </authorList>
    </citation>
    <scope>NUCLEOTIDE SEQUENCE [LARGE SCALE GENOMIC DNA]</scope>
    <source>
        <strain evidence="2 3">DSM 13031</strain>
    </source>
</reference>
<dbReference type="GO" id="GO:0005829">
    <property type="term" value="C:cytosol"/>
    <property type="evidence" value="ECO:0007669"/>
    <property type="project" value="TreeGrafter"/>
</dbReference>
<dbReference type="PROSITE" id="PS51273">
    <property type="entry name" value="GATASE_TYPE_1"/>
    <property type="match status" value="1"/>
</dbReference>
<evidence type="ECO:0000313" key="2">
    <source>
        <dbReference type="EMBL" id="EAT59891.1"/>
    </source>
</evidence>
<dbReference type="PANTHER" id="PTHR42695">
    <property type="entry name" value="GLUTAMINE AMIDOTRANSFERASE YLR126C-RELATED"/>
    <property type="match status" value="1"/>
</dbReference>
<dbReference type="Proteomes" id="UP000004162">
    <property type="component" value="Unassembled WGS sequence"/>
</dbReference>
<accession>Q0YV01</accession>
<dbReference type="PANTHER" id="PTHR42695:SF5">
    <property type="entry name" value="GLUTAMINE AMIDOTRANSFERASE YLR126C-RELATED"/>
    <property type="match status" value="1"/>
</dbReference>
<proteinExistence type="predicted"/>
<feature type="domain" description="Glutamine amidotransferase" evidence="1">
    <location>
        <begin position="45"/>
        <end position="186"/>
    </location>
</feature>
<dbReference type="RefSeq" id="WP_006365163.1">
    <property type="nucleotide sequence ID" value="NZ_AASE01000001.1"/>
</dbReference>
<keyword evidence="3" id="KW-1185">Reference proteome</keyword>
<evidence type="ECO:0000313" key="3">
    <source>
        <dbReference type="Proteomes" id="UP000004162"/>
    </source>
</evidence>
<name>Q0YV01_9CHLB</name>
<keyword evidence="2" id="KW-0315">Glutamine amidotransferase</keyword>
<gene>
    <name evidence="2" type="ORF">CferDRAFT_1898</name>
</gene>
<dbReference type="AlphaFoldDB" id="Q0YV01"/>
<dbReference type="InterPro" id="IPR017926">
    <property type="entry name" value="GATASE"/>
</dbReference>
<reference evidence="2 3" key="1">
    <citation type="submission" date="2006-07" db="EMBL/GenBank/DDBJ databases">
        <title>Annotation of the draft genome assembly of Chlorobium ferroxidans DSM 13031.</title>
        <authorList>
            <consortium name="US DOE Joint Genome Institute (JGI-ORNL)"/>
            <person name="Larimer F."/>
            <person name="Land M."/>
            <person name="Hauser L."/>
        </authorList>
    </citation>
    <scope>NUCLEOTIDE SEQUENCE [LARGE SCALE GENOMIC DNA]</scope>
    <source>
        <strain evidence="2 3">DSM 13031</strain>
    </source>
</reference>
<comment type="caution">
    <text evidence="2">The sequence shown here is derived from an EMBL/GenBank/DDBJ whole genome shotgun (WGS) entry which is preliminary data.</text>
</comment>
<organism evidence="2 3">
    <name type="scientific">Chlorobium ferrooxidans DSM 13031</name>
    <dbReference type="NCBI Taxonomy" id="377431"/>
    <lineage>
        <taxon>Bacteria</taxon>
        <taxon>Pseudomonadati</taxon>
        <taxon>Chlorobiota</taxon>
        <taxon>Chlorobiia</taxon>
        <taxon>Chlorobiales</taxon>
        <taxon>Chlorobiaceae</taxon>
        <taxon>Chlorobium/Pelodictyon group</taxon>
        <taxon>Chlorobium</taxon>
    </lineage>
</organism>
<protein>
    <submittedName>
        <fullName evidence="2">Glutamine amidotransferase class-I</fullName>
    </submittedName>
</protein>
<dbReference type="InterPro" id="IPR029062">
    <property type="entry name" value="Class_I_gatase-like"/>
</dbReference>
<sequence>MKKPLLIVKNITHEAPGLIGTVLTDKHITSHVVDLAAGDSFPDPRNYNAVVVLGGPQSANDLSPSMLMQLGRIEVALQEEIPYLGICLGMQTLVKAGGGKVLKCPVQEIGFTDHEGEEYRMQLTLEGKEDPLFCGLSESIRVFQLHGETVELAAGMKLLASGKQCPIQAVRVGECAYGLQCHAEMTLIMFLSWLDIDADLKRENRTALIEEFESFRHEYTATGMQLINNFLRISGLAS</sequence>
<dbReference type="EMBL" id="AASE01000001">
    <property type="protein sequence ID" value="EAT59891.1"/>
    <property type="molecule type" value="Genomic_DNA"/>
</dbReference>